<reference evidence="1 2" key="1">
    <citation type="journal article" date="2016" name="BMC Genomics">
        <title>Comparative genomics reveals Cyclospora cayetanensis possesses coccidia-like metabolism and invasion components but unique surface antigens.</title>
        <authorList>
            <person name="Liu S."/>
            <person name="Wang L."/>
            <person name="Zheng H."/>
            <person name="Xu Z."/>
            <person name="Roellig D.M."/>
            <person name="Li N."/>
            <person name="Frace M.A."/>
            <person name="Tang K."/>
            <person name="Arrowood M.J."/>
            <person name="Moss D.M."/>
            <person name="Zhang L."/>
            <person name="Feng Y."/>
            <person name="Xiao L."/>
        </authorList>
    </citation>
    <scope>NUCLEOTIDE SEQUENCE [LARGE SCALE GENOMIC DNA]</scope>
    <source>
        <strain evidence="1 2">CHN_HEN01</strain>
    </source>
</reference>
<sequence length="157" mass="17175">MLGMPREWTGVPHMLSYCTFQEARDTNRWGNGFLSLDDFVEDSYCAFVQNVFSYRHLIPSLSLDSKGYDAMQRSSARPLIAGLLGCQYSLQKLSAFSQAIHQFISFFGNSLGERPLLMEADGAATLVEATQAAVQANVNAVAPQLVKGHALASHKAS</sequence>
<keyword evidence="2" id="KW-1185">Reference proteome</keyword>
<comment type="caution">
    <text evidence="1">The sequence shown here is derived from an EMBL/GenBank/DDBJ whole genome shotgun (WGS) entry which is preliminary data.</text>
</comment>
<dbReference type="InParanoid" id="A0A1D3D0H1"/>
<name>A0A1D3D0H1_9EIME</name>
<proteinExistence type="predicted"/>
<dbReference type="AlphaFoldDB" id="A0A1D3D0H1"/>
<dbReference type="EMBL" id="JROU02001275">
    <property type="protein sequence ID" value="OEH76951.1"/>
    <property type="molecule type" value="Genomic_DNA"/>
</dbReference>
<dbReference type="VEuPathDB" id="ToxoDB:cyc_05844"/>
<organism evidence="1 2">
    <name type="scientific">Cyclospora cayetanensis</name>
    <dbReference type="NCBI Taxonomy" id="88456"/>
    <lineage>
        <taxon>Eukaryota</taxon>
        <taxon>Sar</taxon>
        <taxon>Alveolata</taxon>
        <taxon>Apicomplexa</taxon>
        <taxon>Conoidasida</taxon>
        <taxon>Coccidia</taxon>
        <taxon>Eucoccidiorida</taxon>
        <taxon>Eimeriorina</taxon>
        <taxon>Eimeriidae</taxon>
        <taxon>Cyclospora</taxon>
    </lineage>
</organism>
<accession>A0A1D3D0H1</accession>
<gene>
    <name evidence="1" type="ORF">cyc_05844</name>
</gene>
<protein>
    <submittedName>
        <fullName evidence="1">Uncharacterized protein</fullName>
    </submittedName>
</protein>
<dbReference type="Proteomes" id="UP000095192">
    <property type="component" value="Unassembled WGS sequence"/>
</dbReference>
<evidence type="ECO:0000313" key="2">
    <source>
        <dbReference type="Proteomes" id="UP000095192"/>
    </source>
</evidence>
<evidence type="ECO:0000313" key="1">
    <source>
        <dbReference type="EMBL" id="OEH76951.1"/>
    </source>
</evidence>